<dbReference type="Proteomes" id="UP000436088">
    <property type="component" value="Unassembled WGS sequence"/>
</dbReference>
<feature type="region of interest" description="Disordered" evidence="1">
    <location>
        <begin position="1"/>
        <end position="113"/>
    </location>
</feature>
<evidence type="ECO:0000313" key="2">
    <source>
        <dbReference type="EMBL" id="KAE8721586.1"/>
    </source>
</evidence>
<evidence type="ECO:0000313" key="3">
    <source>
        <dbReference type="Proteomes" id="UP000436088"/>
    </source>
</evidence>
<protein>
    <submittedName>
        <fullName evidence="2">Uncharacterized protein</fullName>
    </submittedName>
</protein>
<keyword evidence="3" id="KW-1185">Reference proteome</keyword>
<proteinExistence type="predicted"/>
<comment type="caution">
    <text evidence="2">The sequence shown here is derived from an EMBL/GenBank/DDBJ whole genome shotgun (WGS) entry which is preliminary data.</text>
</comment>
<feature type="compositionally biased region" description="Low complexity" evidence="1">
    <location>
        <begin position="27"/>
        <end position="44"/>
    </location>
</feature>
<sequence>MPPCKNGRNKITNEKKIRQKKEAPHRSQQYNPSSQPSSQSSSSSTTLIQPQIKSSLKSIPPNSILTATGSTVNVNKDNDKENRKSSNSKANPSSKLSTPSESPFISGNFDGMGSPFYLGFD</sequence>
<feature type="compositionally biased region" description="Polar residues" evidence="1">
    <location>
        <begin position="45"/>
        <end position="75"/>
    </location>
</feature>
<reference evidence="2" key="1">
    <citation type="submission" date="2019-09" db="EMBL/GenBank/DDBJ databases">
        <title>Draft genome information of white flower Hibiscus syriacus.</title>
        <authorList>
            <person name="Kim Y.-M."/>
        </authorList>
    </citation>
    <scope>NUCLEOTIDE SEQUENCE [LARGE SCALE GENOMIC DNA]</scope>
    <source>
        <strain evidence="2">YM2019G1</strain>
    </source>
</reference>
<dbReference type="AlphaFoldDB" id="A0A6A3BY43"/>
<accession>A0A6A3BY43</accession>
<evidence type="ECO:0000256" key="1">
    <source>
        <dbReference type="SAM" id="MobiDB-lite"/>
    </source>
</evidence>
<gene>
    <name evidence="2" type="ORF">F3Y22_tig00015498pilonHSYRG00099</name>
</gene>
<organism evidence="2 3">
    <name type="scientific">Hibiscus syriacus</name>
    <name type="common">Rose of Sharon</name>
    <dbReference type="NCBI Taxonomy" id="106335"/>
    <lineage>
        <taxon>Eukaryota</taxon>
        <taxon>Viridiplantae</taxon>
        <taxon>Streptophyta</taxon>
        <taxon>Embryophyta</taxon>
        <taxon>Tracheophyta</taxon>
        <taxon>Spermatophyta</taxon>
        <taxon>Magnoliopsida</taxon>
        <taxon>eudicotyledons</taxon>
        <taxon>Gunneridae</taxon>
        <taxon>Pentapetalae</taxon>
        <taxon>rosids</taxon>
        <taxon>malvids</taxon>
        <taxon>Malvales</taxon>
        <taxon>Malvaceae</taxon>
        <taxon>Malvoideae</taxon>
        <taxon>Hibiscus</taxon>
    </lineage>
</organism>
<name>A0A6A3BY43_HIBSY</name>
<feature type="compositionally biased region" description="Low complexity" evidence="1">
    <location>
        <begin position="85"/>
        <end position="97"/>
    </location>
</feature>
<dbReference type="EMBL" id="VEPZ02000616">
    <property type="protein sequence ID" value="KAE8721586.1"/>
    <property type="molecule type" value="Genomic_DNA"/>
</dbReference>
<feature type="compositionally biased region" description="Basic and acidic residues" evidence="1">
    <location>
        <begin position="11"/>
        <end position="25"/>
    </location>
</feature>